<evidence type="ECO:0000313" key="3">
    <source>
        <dbReference type="Proteomes" id="UP000178017"/>
    </source>
</evidence>
<dbReference type="EMBL" id="MFDO01000008">
    <property type="protein sequence ID" value="OGE65760.1"/>
    <property type="molecule type" value="Genomic_DNA"/>
</dbReference>
<evidence type="ECO:0008006" key="4">
    <source>
        <dbReference type="Google" id="ProtNLM"/>
    </source>
</evidence>
<gene>
    <name evidence="2" type="ORF">A3B49_00010</name>
</gene>
<dbReference type="AlphaFoldDB" id="A0A1F5MKE2"/>
<dbReference type="Proteomes" id="UP000178017">
    <property type="component" value="Unassembled WGS sequence"/>
</dbReference>
<feature type="transmembrane region" description="Helical" evidence="1">
    <location>
        <begin position="138"/>
        <end position="155"/>
    </location>
</feature>
<evidence type="ECO:0000256" key="1">
    <source>
        <dbReference type="SAM" id="Phobius"/>
    </source>
</evidence>
<feature type="transmembrane region" description="Helical" evidence="1">
    <location>
        <begin position="204"/>
        <end position="223"/>
    </location>
</feature>
<feature type="transmembrane region" description="Helical" evidence="1">
    <location>
        <begin position="175"/>
        <end position="195"/>
    </location>
</feature>
<name>A0A1F5MKE2_9BACT</name>
<keyword evidence="1" id="KW-0812">Transmembrane</keyword>
<organism evidence="2 3">
    <name type="scientific">Candidatus Daviesbacteria bacterium RIFCSPLOWO2_01_FULL_40_24</name>
    <dbReference type="NCBI Taxonomy" id="1797787"/>
    <lineage>
        <taxon>Bacteria</taxon>
        <taxon>Candidatus Daviesiibacteriota</taxon>
    </lineage>
</organism>
<reference evidence="2 3" key="1">
    <citation type="journal article" date="2016" name="Nat. Commun.">
        <title>Thousands of microbial genomes shed light on interconnected biogeochemical processes in an aquifer system.</title>
        <authorList>
            <person name="Anantharaman K."/>
            <person name="Brown C.T."/>
            <person name="Hug L.A."/>
            <person name="Sharon I."/>
            <person name="Castelle C.J."/>
            <person name="Probst A.J."/>
            <person name="Thomas B.C."/>
            <person name="Singh A."/>
            <person name="Wilkins M.J."/>
            <person name="Karaoz U."/>
            <person name="Brodie E.L."/>
            <person name="Williams K.H."/>
            <person name="Hubbard S.S."/>
            <person name="Banfield J.F."/>
        </authorList>
    </citation>
    <scope>NUCLEOTIDE SEQUENCE [LARGE SCALE GENOMIC DNA]</scope>
</reference>
<accession>A0A1F5MKE2</accession>
<proteinExistence type="predicted"/>
<feature type="transmembrane region" description="Helical" evidence="1">
    <location>
        <begin position="259"/>
        <end position="278"/>
    </location>
</feature>
<keyword evidence="1" id="KW-0472">Membrane</keyword>
<feature type="transmembrane region" description="Helical" evidence="1">
    <location>
        <begin position="86"/>
        <end position="107"/>
    </location>
</feature>
<feature type="transmembrane region" description="Helical" evidence="1">
    <location>
        <begin position="12"/>
        <end position="33"/>
    </location>
</feature>
<protein>
    <recommendedName>
        <fullName evidence="4">Glycosyltransferase RgtA/B/C/D-like domain-containing protein</fullName>
    </recommendedName>
</protein>
<evidence type="ECO:0000313" key="2">
    <source>
        <dbReference type="EMBL" id="OGE65760.1"/>
    </source>
</evidence>
<keyword evidence="1" id="KW-1133">Transmembrane helix</keyword>
<feature type="transmembrane region" description="Helical" evidence="1">
    <location>
        <begin position="287"/>
        <end position="309"/>
    </location>
</feature>
<comment type="caution">
    <text evidence="2">The sequence shown here is derived from an EMBL/GenBank/DDBJ whole genome shotgun (WGS) entry which is preliminary data.</text>
</comment>
<sequence length="543" mass="62321">MRNLLQKLPFSLITTLLLLFFAFSILINSDFSFDQDLGRHIKLGEIILQTGSIPKTNLFSYTYPDFPFVNHHWLFEVSSYLGMKAVGIDGLLLFKIIVILTTVFITLKISHTSSLLTLPVGFIFFHLLSERTDFRPEIFSFLFTALTLYLLNKFASGNKKALLFLPLIQLLWINIHIYFIVGFVLQGIYLIHLVYGRKATQAKLILGCILVSLLISLLNPNFYNGLIYPLTIFNNYGYSIVENQTIFTLESINFHNPNFIYFKISAGIILIFSLISLVKKNLSIKTFLLLLTGVGLATLHIRSFPYLVLISFSALAKHLPIIKINNIILILYLISAGYLVYESLNLLSGNSYLINNSSQRAKLGAPEHIKGATDFLINNNLPQPIYNNFDVGSYISYRGYPKYKVFVDGRPEAYPKEFFQTKYIPSQSDPLVFQKLSDKYGFQTIIFSHTDQTPWAQTFLQNIVKNPQWEIVYLDDFMIILTLKNVVEQLKLEPVNLQKIDVIKYRFDSHIPYLRLAIFLDKIGSYEASQKFLLQAKRLNPNI</sequence>
<feature type="transmembrane region" description="Helical" evidence="1">
    <location>
        <begin position="321"/>
        <end position="341"/>
    </location>
</feature>